<proteinExistence type="predicted"/>
<organism evidence="2 3">
    <name type="scientific">Glossina fuscipes</name>
    <dbReference type="NCBI Taxonomy" id="7396"/>
    <lineage>
        <taxon>Eukaryota</taxon>
        <taxon>Metazoa</taxon>
        <taxon>Ecdysozoa</taxon>
        <taxon>Arthropoda</taxon>
        <taxon>Hexapoda</taxon>
        <taxon>Insecta</taxon>
        <taxon>Pterygota</taxon>
        <taxon>Neoptera</taxon>
        <taxon>Endopterygota</taxon>
        <taxon>Diptera</taxon>
        <taxon>Brachycera</taxon>
        <taxon>Muscomorpha</taxon>
        <taxon>Hippoboscoidea</taxon>
        <taxon>Glossinidae</taxon>
        <taxon>Glossina</taxon>
    </lineage>
</organism>
<feature type="region of interest" description="Disordered" evidence="1">
    <location>
        <begin position="204"/>
        <end position="302"/>
    </location>
</feature>
<keyword evidence="2" id="KW-1185">Reference proteome</keyword>
<protein>
    <submittedName>
        <fullName evidence="3">Uncharacterized protein LOC119639652</fullName>
    </submittedName>
</protein>
<feature type="compositionally biased region" description="Polar residues" evidence="1">
    <location>
        <begin position="230"/>
        <end position="262"/>
    </location>
</feature>
<feature type="compositionally biased region" description="Basic and acidic residues" evidence="1">
    <location>
        <begin position="213"/>
        <end position="225"/>
    </location>
</feature>
<evidence type="ECO:0000256" key="1">
    <source>
        <dbReference type="SAM" id="MobiDB-lite"/>
    </source>
</evidence>
<gene>
    <name evidence="3" type="primary">LOC119639652</name>
</gene>
<evidence type="ECO:0000313" key="3">
    <source>
        <dbReference type="RefSeq" id="XP_037893120.1"/>
    </source>
</evidence>
<reference evidence="3" key="1">
    <citation type="submission" date="2025-08" db="UniProtKB">
        <authorList>
            <consortium name="RefSeq"/>
        </authorList>
    </citation>
    <scope>IDENTIFICATION</scope>
    <source>
        <tissue evidence="3">Whole body pupa</tissue>
    </source>
</reference>
<accession>A0A9C6DUY8</accession>
<evidence type="ECO:0000313" key="2">
    <source>
        <dbReference type="Proteomes" id="UP000092443"/>
    </source>
</evidence>
<feature type="compositionally biased region" description="Basic residues" evidence="1">
    <location>
        <begin position="272"/>
        <end position="302"/>
    </location>
</feature>
<sequence length="302" mass="34292">MALIKGKFLLDALNDMQQPASLHDIVDYMGYCCPGIWNYFGKEVKSALDIGVHYGYLHKTDNDFYAVYGINTNDKLGKVNQDDDDDIDLNNLAEEIKSSKCRVNEGKNQNDECIEGNHSFSSSPPLIKGKFLLDALNDMIQPASLESIITYMCFGCPTAWTFYLKELKKALEAAVRYGYIDKVGDDLYAVASCAFDDVNNEHLYDDPEEATASEEKAKKEEENKSKTRKSQPWSPSNEDSVLQLFPSSSKRPSPPTYSSKSCQELRCEQCHKPIKRRRVSPTKFSSKRNSTRTRSRSRSQRR</sequence>
<dbReference type="AlphaFoldDB" id="A0A9C6DUY8"/>
<dbReference type="RefSeq" id="XP_037893120.1">
    <property type="nucleotide sequence ID" value="XM_038037192.1"/>
</dbReference>
<name>A0A9C6DUY8_9MUSC</name>
<dbReference type="KEGG" id="gfs:119639652"/>
<dbReference type="GeneID" id="119639652"/>
<dbReference type="Proteomes" id="UP000092443">
    <property type="component" value="Unplaced"/>
</dbReference>